<dbReference type="Gene3D" id="3.40.630.30">
    <property type="match status" value="1"/>
</dbReference>
<dbReference type="SUPFAM" id="SSF55729">
    <property type="entry name" value="Acyl-CoA N-acyltransferases (Nat)"/>
    <property type="match status" value="1"/>
</dbReference>
<reference evidence="5" key="1">
    <citation type="journal article" date="2019" name="Int. J. Syst. Evol. Microbiol.">
        <title>The Global Catalogue of Microorganisms (GCM) 10K type strain sequencing project: providing services to taxonomists for standard genome sequencing and annotation.</title>
        <authorList>
            <consortium name="The Broad Institute Genomics Platform"/>
            <consortium name="The Broad Institute Genome Sequencing Center for Infectious Disease"/>
            <person name="Wu L."/>
            <person name="Ma J."/>
        </authorList>
    </citation>
    <scope>NUCLEOTIDE SEQUENCE [LARGE SCALE GENOMIC DNA]</scope>
    <source>
        <strain evidence="5">CGMCC 1.15044</strain>
    </source>
</reference>
<dbReference type="CDD" id="cd04301">
    <property type="entry name" value="NAT_SF"/>
    <property type="match status" value="1"/>
</dbReference>
<keyword evidence="5" id="KW-1185">Reference proteome</keyword>
<dbReference type="PROSITE" id="PS51186">
    <property type="entry name" value="GNAT"/>
    <property type="match status" value="1"/>
</dbReference>
<dbReference type="EMBL" id="BMHF01000001">
    <property type="protein sequence ID" value="GGA24213.1"/>
    <property type="molecule type" value="Genomic_DNA"/>
</dbReference>
<evidence type="ECO:0000259" key="3">
    <source>
        <dbReference type="PROSITE" id="PS51186"/>
    </source>
</evidence>
<dbReference type="InterPro" id="IPR050680">
    <property type="entry name" value="YpeA/RimI_acetyltransf"/>
</dbReference>
<gene>
    <name evidence="4" type="primary">ps305</name>
    <name evidence="4" type="ORF">GCM10010917_06300</name>
</gene>
<proteinExistence type="predicted"/>
<evidence type="ECO:0000313" key="4">
    <source>
        <dbReference type="EMBL" id="GGA24213.1"/>
    </source>
</evidence>
<dbReference type="InterPro" id="IPR016181">
    <property type="entry name" value="Acyl_CoA_acyltransferase"/>
</dbReference>
<organism evidence="4 5">
    <name type="scientific">Paenibacillus physcomitrellae</name>
    <dbReference type="NCBI Taxonomy" id="1619311"/>
    <lineage>
        <taxon>Bacteria</taxon>
        <taxon>Bacillati</taxon>
        <taxon>Bacillota</taxon>
        <taxon>Bacilli</taxon>
        <taxon>Bacillales</taxon>
        <taxon>Paenibacillaceae</taxon>
        <taxon>Paenibacillus</taxon>
    </lineage>
</organism>
<sequence>MLIRILQQEDAAAYRKLRLEGLLNSPDAFGSTYEREAAFSLDQFIERVTPTPDKFVLGAFLEKETTPGTEGELAGIVTFIRETGFKTAHKGHIVGMCVAAEARGQGIGNKLLLALIDQTSRLPGLEQLQLTVVAGNDAAKRMYLSAGFQVFGVERRALKAGDRHMDEEWMVLHLISD</sequence>
<keyword evidence="2" id="KW-0012">Acyltransferase</keyword>
<dbReference type="Proteomes" id="UP000609323">
    <property type="component" value="Unassembled WGS sequence"/>
</dbReference>
<keyword evidence="1" id="KW-0808">Transferase</keyword>
<dbReference type="RefSeq" id="WP_094093194.1">
    <property type="nucleotide sequence ID" value="NZ_BMHF01000001.1"/>
</dbReference>
<dbReference type="InterPro" id="IPR000182">
    <property type="entry name" value="GNAT_dom"/>
</dbReference>
<name>A0ABQ1FP31_9BACL</name>
<accession>A0ABQ1FP31</accession>
<evidence type="ECO:0000256" key="1">
    <source>
        <dbReference type="ARBA" id="ARBA00022679"/>
    </source>
</evidence>
<dbReference type="Pfam" id="PF00583">
    <property type="entry name" value="Acetyltransf_1"/>
    <property type="match status" value="1"/>
</dbReference>
<feature type="domain" description="N-acetyltransferase" evidence="3">
    <location>
        <begin position="1"/>
        <end position="175"/>
    </location>
</feature>
<dbReference type="PANTHER" id="PTHR43420">
    <property type="entry name" value="ACETYLTRANSFERASE"/>
    <property type="match status" value="1"/>
</dbReference>
<comment type="caution">
    <text evidence="4">The sequence shown here is derived from an EMBL/GenBank/DDBJ whole genome shotgun (WGS) entry which is preliminary data.</text>
</comment>
<evidence type="ECO:0000313" key="5">
    <source>
        <dbReference type="Proteomes" id="UP000609323"/>
    </source>
</evidence>
<protein>
    <submittedName>
        <fullName evidence="4">GNAT family N-acetyltransferase</fullName>
    </submittedName>
</protein>
<evidence type="ECO:0000256" key="2">
    <source>
        <dbReference type="ARBA" id="ARBA00023315"/>
    </source>
</evidence>